<gene>
    <name evidence="3" type="ORF">HNR73_006045</name>
</gene>
<evidence type="ECO:0000256" key="2">
    <source>
        <dbReference type="ARBA" id="ARBA00022649"/>
    </source>
</evidence>
<dbReference type="InterPro" id="IPR011067">
    <property type="entry name" value="Plasmid_toxin/cell-grow_inhib"/>
</dbReference>
<dbReference type="Proteomes" id="UP000548476">
    <property type="component" value="Unassembled WGS sequence"/>
</dbReference>
<dbReference type="RefSeq" id="WP_184790962.1">
    <property type="nucleotide sequence ID" value="NZ_BONT01000047.1"/>
</dbReference>
<evidence type="ECO:0000313" key="3">
    <source>
        <dbReference type="EMBL" id="MBB6038165.1"/>
    </source>
</evidence>
<comment type="similarity">
    <text evidence="1">Belongs to the PemK/MazF family.</text>
</comment>
<dbReference type="Pfam" id="PF02452">
    <property type="entry name" value="PemK_toxin"/>
    <property type="match status" value="1"/>
</dbReference>
<organism evidence="3 4">
    <name type="scientific">Phytomonospora endophytica</name>
    <dbReference type="NCBI Taxonomy" id="714109"/>
    <lineage>
        <taxon>Bacteria</taxon>
        <taxon>Bacillati</taxon>
        <taxon>Actinomycetota</taxon>
        <taxon>Actinomycetes</taxon>
        <taxon>Micromonosporales</taxon>
        <taxon>Micromonosporaceae</taxon>
        <taxon>Phytomonospora</taxon>
    </lineage>
</organism>
<name>A0A841FPW7_9ACTN</name>
<keyword evidence="4" id="KW-1185">Reference proteome</keyword>
<dbReference type="Gene3D" id="2.30.30.110">
    <property type="match status" value="1"/>
</dbReference>
<sequence length="144" mass="16423">MQDSGADEKVREIFTHERAATIEYSPDLDGLADPGEVVWAWVPFEEDPAQGKDRPMLVVGRYRRRLLAMMLSSKGRDGHPDWLALGSGAWDHDARPSYLRLDRVFALDEDDIRREGSILDPESFVQVAAELIRLHGWQAVKPRR</sequence>
<evidence type="ECO:0000313" key="4">
    <source>
        <dbReference type="Proteomes" id="UP000548476"/>
    </source>
</evidence>
<protein>
    <recommendedName>
        <fullName evidence="5">Growth inhibitor PemK</fullName>
    </recommendedName>
</protein>
<comment type="caution">
    <text evidence="3">The sequence shown here is derived from an EMBL/GenBank/DDBJ whole genome shotgun (WGS) entry which is preliminary data.</text>
</comment>
<evidence type="ECO:0000256" key="1">
    <source>
        <dbReference type="ARBA" id="ARBA00007521"/>
    </source>
</evidence>
<dbReference type="EMBL" id="JACHGT010000015">
    <property type="protein sequence ID" value="MBB6038165.1"/>
    <property type="molecule type" value="Genomic_DNA"/>
</dbReference>
<proteinExistence type="inferred from homology"/>
<evidence type="ECO:0008006" key="5">
    <source>
        <dbReference type="Google" id="ProtNLM"/>
    </source>
</evidence>
<accession>A0A841FPW7</accession>
<reference evidence="3 4" key="1">
    <citation type="submission" date="2020-08" db="EMBL/GenBank/DDBJ databases">
        <title>Genomic Encyclopedia of Type Strains, Phase IV (KMG-IV): sequencing the most valuable type-strain genomes for metagenomic binning, comparative biology and taxonomic classification.</title>
        <authorList>
            <person name="Goeker M."/>
        </authorList>
    </citation>
    <scope>NUCLEOTIDE SEQUENCE [LARGE SCALE GENOMIC DNA]</scope>
    <source>
        <strain evidence="3 4">YIM 65646</strain>
    </source>
</reference>
<dbReference type="SUPFAM" id="SSF50118">
    <property type="entry name" value="Cell growth inhibitor/plasmid maintenance toxic component"/>
    <property type="match status" value="1"/>
</dbReference>
<dbReference type="GO" id="GO:0003677">
    <property type="term" value="F:DNA binding"/>
    <property type="evidence" value="ECO:0007669"/>
    <property type="project" value="InterPro"/>
</dbReference>
<dbReference type="InterPro" id="IPR003477">
    <property type="entry name" value="PemK-like"/>
</dbReference>
<dbReference type="AlphaFoldDB" id="A0A841FPW7"/>
<keyword evidence="2" id="KW-1277">Toxin-antitoxin system</keyword>